<accession>A0AAE3IXY8</accession>
<dbReference type="RefSeq" id="WP_263073307.1">
    <property type="nucleotide sequence ID" value="NZ_JAOUSF010000003.1"/>
</dbReference>
<name>A0AAE3IXY8_9BACI</name>
<comment type="caution">
    <text evidence="1">The sequence shown here is derived from an EMBL/GenBank/DDBJ whole genome shotgun (WGS) entry which is preliminary data.</text>
</comment>
<protein>
    <submittedName>
        <fullName evidence="1">Uncharacterized protein</fullName>
    </submittedName>
</protein>
<keyword evidence="2" id="KW-1185">Reference proteome</keyword>
<evidence type="ECO:0000313" key="1">
    <source>
        <dbReference type="EMBL" id="MCU9614070.1"/>
    </source>
</evidence>
<reference evidence="1" key="1">
    <citation type="submission" date="2022-10" db="EMBL/GenBank/DDBJ databases">
        <title>Description of Fervidibacillus gen. nov. in the family Fervidibacillaceae fam. nov. with two species, Fervidibacillus albus sp. nov., and Fervidibacillus halotolerans sp. nov., isolated from tidal flat sediments.</title>
        <authorList>
            <person name="Kwon K.K."/>
            <person name="Yang S.-H."/>
        </authorList>
    </citation>
    <scope>NUCLEOTIDE SEQUENCE</scope>
    <source>
        <strain evidence="1">JCM 19140</strain>
    </source>
</reference>
<gene>
    <name evidence="1" type="ORF">OEV98_10915</name>
</gene>
<organism evidence="1 2">
    <name type="scientific">Perspicuibacillus lycopersici</name>
    <dbReference type="NCBI Taxonomy" id="1325689"/>
    <lineage>
        <taxon>Bacteria</taxon>
        <taxon>Bacillati</taxon>
        <taxon>Bacillota</taxon>
        <taxon>Bacilli</taxon>
        <taxon>Bacillales</taxon>
        <taxon>Bacillaceae</taxon>
        <taxon>Perspicuibacillus</taxon>
    </lineage>
</organism>
<dbReference type="AlphaFoldDB" id="A0AAE3IXY8"/>
<dbReference type="EMBL" id="JAOUSF010000003">
    <property type="protein sequence ID" value="MCU9614070.1"/>
    <property type="molecule type" value="Genomic_DNA"/>
</dbReference>
<dbReference type="Proteomes" id="UP001209318">
    <property type="component" value="Unassembled WGS sequence"/>
</dbReference>
<proteinExistence type="predicted"/>
<evidence type="ECO:0000313" key="2">
    <source>
        <dbReference type="Proteomes" id="UP001209318"/>
    </source>
</evidence>
<sequence>MNIQITNVNMRYAEGALESVQVFFNGQDQERTISISGYVPLAAEEYVGNESVTALTGLIKQSVSERLLETPAEV</sequence>